<gene>
    <name evidence="3" type="ORF">FD15_GL001387</name>
</gene>
<dbReference type="PATRIC" id="fig|1423806.3.peg.1407"/>
<evidence type="ECO:0000256" key="1">
    <source>
        <dbReference type="SAM" id="Phobius"/>
    </source>
</evidence>
<accession>A0A023CX71</accession>
<keyword evidence="1" id="KW-0812">Transmembrane</keyword>
<dbReference type="STRING" id="1423806.FD15_GL001387"/>
<dbReference type="RefSeq" id="WP_034988141.1">
    <property type="nucleotide sequence ID" value="NZ_AYZF01000013.1"/>
</dbReference>
<keyword evidence="4" id="KW-1185">Reference proteome</keyword>
<dbReference type="eggNOG" id="ENOG5033H40">
    <property type="taxonomic scope" value="Bacteria"/>
</dbReference>
<name>A0A023CX71_9LACO</name>
<dbReference type="Pfam" id="PF12704">
    <property type="entry name" value="MacB_PCD"/>
    <property type="match status" value="1"/>
</dbReference>
<feature type="transmembrane region" description="Helical" evidence="1">
    <location>
        <begin position="294"/>
        <end position="314"/>
    </location>
</feature>
<dbReference type="Proteomes" id="UP000050961">
    <property type="component" value="Unassembled WGS sequence"/>
</dbReference>
<dbReference type="InterPro" id="IPR025857">
    <property type="entry name" value="MacB_PCD"/>
</dbReference>
<proteinExistence type="predicted"/>
<protein>
    <recommendedName>
        <fullName evidence="2">MacB-like periplasmic core domain-containing protein</fullName>
    </recommendedName>
</protein>
<keyword evidence="1" id="KW-0472">Membrane</keyword>
<feature type="transmembrane region" description="Helical" evidence="1">
    <location>
        <begin position="223"/>
        <end position="245"/>
    </location>
</feature>
<evidence type="ECO:0000313" key="4">
    <source>
        <dbReference type="Proteomes" id="UP000050961"/>
    </source>
</evidence>
<dbReference type="OrthoDB" id="2329651at2"/>
<evidence type="ECO:0000313" key="3">
    <source>
        <dbReference type="EMBL" id="KRN06191.1"/>
    </source>
</evidence>
<feature type="domain" description="MacB-like periplasmic core" evidence="2">
    <location>
        <begin position="67"/>
        <end position="170"/>
    </location>
</feature>
<keyword evidence="1" id="KW-1133">Transmembrane helix</keyword>
<comment type="caution">
    <text evidence="3">The sequence shown here is derived from an EMBL/GenBank/DDBJ whole genome shotgun (WGS) entry which is preliminary data.</text>
</comment>
<dbReference type="AlphaFoldDB" id="A0A023CX71"/>
<organism evidence="3 4">
    <name type="scientific">Liquorilactobacillus sucicola DSM 21376 = JCM 15457</name>
    <dbReference type="NCBI Taxonomy" id="1423806"/>
    <lineage>
        <taxon>Bacteria</taxon>
        <taxon>Bacillati</taxon>
        <taxon>Bacillota</taxon>
        <taxon>Bacilli</taxon>
        <taxon>Lactobacillales</taxon>
        <taxon>Lactobacillaceae</taxon>
        <taxon>Liquorilactobacillus</taxon>
    </lineage>
</organism>
<sequence length="326" mass="37451">MVKKNLWLVLSAALLAFLSVMLFFKIQERNLTIKLNNHNLSEDAYAITLKDRMTIEQLDNKLQNSSKTDDIQVHYQDKKRKNITYFYGIGNFSVPPLVKGNFFAAADFQSQVDVAVVGQSFEKKLYTPKDQSYLKIDNRYIPVLGVMGNHRGSDLDKQIFISLNEKQRSSMLANDFRIVIDGKRSLNKKTLKNLLNASDIRYINHKHFLIQQDSWAVAHWEELLGLALVALAFFSGVFICLLPVRKHYLEAVFLKKDVKKFIFDEWQSFALFNALGIVFGIIAGLLVFDITTYVIIFVFNIVVYLLINCLYVAMLKKQTEKLGKGD</sequence>
<evidence type="ECO:0000259" key="2">
    <source>
        <dbReference type="Pfam" id="PF12704"/>
    </source>
</evidence>
<feature type="transmembrane region" description="Helical" evidence="1">
    <location>
        <begin position="266"/>
        <end position="288"/>
    </location>
</feature>
<dbReference type="EMBL" id="AYZF01000013">
    <property type="protein sequence ID" value="KRN06191.1"/>
    <property type="molecule type" value="Genomic_DNA"/>
</dbReference>
<reference evidence="3 4" key="1">
    <citation type="journal article" date="2015" name="Genome Announc.">
        <title>Expanding the biotechnology potential of lactobacilli through comparative genomics of 213 strains and associated genera.</title>
        <authorList>
            <person name="Sun Z."/>
            <person name="Harris H.M."/>
            <person name="McCann A."/>
            <person name="Guo C."/>
            <person name="Argimon S."/>
            <person name="Zhang W."/>
            <person name="Yang X."/>
            <person name="Jeffery I.B."/>
            <person name="Cooney J.C."/>
            <person name="Kagawa T.F."/>
            <person name="Liu W."/>
            <person name="Song Y."/>
            <person name="Salvetti E."/>
            <person name="Wrobel A."/>
            <person name="Rasinkangas P."/>
            <person name="Parkhill J."/>
            <person name="Rea M.C."/>
            <person name="O'Sullivan O."/>
            <person name="Ritari J."/>
            <person name="Douillard F.P."/>
            <person name="Paul Ross R."/>
            <person name="Yang R."/>
            <person name="Briner A.E."/>
            <person name="Felis G.E."/>
            <person name="de Vos W.M."/>
            <person name="Barrangou R."/>
            <person name="Klaenhammer T.R."/>
            <person name="Caufield P.W."/>
            <person name="Cui Y."/>
            <person name="Zhang H."/>
            <person name="O'Toole P.W."/>
        </authorList>
    </citation>
    <scope>NUCLEOTIDE SEQUENCE [LARGE SCALE GENOMIC DNA]</scope>
    <source>
        <strain evidence="3 4">DSM 21376</strain>
    </source>
</reference>